<reference evidence="4 5" key="2">
    <citation type="submission" date="2018-11" db="EMBL/GenBank/DDBJ databases">
        <authorList>
            <consortium name="Pathogen Informatics"/>
        </authorList>
    </citation>
    <scope>NUCLEOTIDE SEQUENCE [LARGE SCALE GENOMIC DNA]</scope>
</reference>
<evidence type="ECO:0000313" key="5">
    <source>
        <dbReference type="Proteomes" id="UP000267096"/>
    </source>
</evidence>
<evidence type="ECO:0000256" key="2">
    <source>
        <dbReference type="ARBA" id="ARBA00022801"/>
    </source>
</evidence>
<gene>
    <name evidence="4" type="ORF">ASIM_LOCUS4914</name>
</gene>
<dbReference type="PANTHER" id="PTHR11452:SF83">
    <property type="entry name" value="ALPHA-GALACTOSIDASE"/>
    <property type="match status" value="1"/>
</dbReference>
<dbReference type="GO" id="GO:0009311">
    <property type="term" value="P:oligosaccharide metabolic process"/>
    <property type="evidence" value="ECO:0007669"/>
    <property type="project" value="TreeGrafter"/>
</dbReference>
<keyword evidence="2" id="KW-0378">Hydrolase</keyword>
<organism evidence="6">
    <name type="scientific">Anisakis simplex</name>
    <name type="common">Herring worm</name>
    <dbReference type="NCBI Taxonomy" id="6269"/>
    <lineage>
        <taxon>Eukaryota</taxon>
        <taxon>Metazoa</taxon>
        <taxon>Ecdysozoa</taxon>
        <taxon>Nematoda</taxon>
        <taxon>Chromadorea</taxon>
        <taxon>Rhabditida</taxon>
        <taxon>Spirurina</taxon>
        <taxon>Ascaridomorpha</taxon>
        <taxon>Ascaridoidea</taxon>
        <taxon>Anisakidae</taxon>
        <taxon>Anisakis</taxon>
        <taxon>Anisakis simplex complex</taxon>
    </lineage>
</organism>
<dbReference type="GO" id="GO:0004557">
    <property type="term" value="F:alpha-galactosidase activity"/>
    <property type="evidence" value="ECO:0007669"/>
    <property type="project" value="TreeGrafter"/>
</dbReference>
<dbReference type="Gene3D" id="3.20.20.70">
    <property type="entry name" value="Aldolase class I"/>
    <property type="match status" value="1"/>
</dbReference>
<name>A0A0M3JBY0_ANISI</name>
<dbReference type="EMBL" id="UYRR01009126">
    <property type="protein sequence ID" value="VDK24716.1"/>
    <property type="molecule type" value="Genomic_DNA"/>
</dbReference>
<sequence length="156" mass="18348">MGKELNLTRRPIVYSCSWPAYMISYPEMVNTLVDYNLIGKHCNLWRNFDDISRSWWSIKRIIDYYDHNQDKLIPAQGPGRWHDPDMVGWLVGCTEAIADPQSNYASEIPRRSTNFALYSDVSVVFQTFSVDCFGIKIFQKRNRTFCSDTKNRVNRY</sequence>
<evidence type="ECO:0000313" key="6">
    <source>
        <dbReference type="WBParaSite" id="ASIM_0000510801-mRNA-1"/>
    </source>
</evidence>
<dbReference type="InterPro" id="IPR013785">
    <property type="entry name" value="Aldolase_TIM"/>
</dbReference>
<evidence type="ECO:0000256" key="1">
    <source>
        <dbReference type="ARBA" id="ARBA00009743"/>
    </source>
</evidence>
<proteinExistence type="inferred from homology"/>
<evidence type="ECO:0000256" key="3">
    <source>
        <dbReference type="ARBA" id="ARBA00023295"/>
    </source>
</evidence>
<dbReference type="Proteomes" id="UP000267096">
    <property type="component" value="Unassembled WGS sequence"/>
</dbReference>
<dbReference type="Pfam" id="PF16499">
    <property type="entry name" value="Melibiase_2"/>
    <property type="match status" value="1"/>
</dbReference>
<dbReference type="PANTHER" id="PTHR11452">
    <property type="entry name" value="ALPHA-GALACTOSIDASE/ALPHA-N-ACETYLGALACTOSAMINIDASE"/>
    <property type="match status" value="1"/>
</dbReference>
<keyword evidence="5" id="KW-1185">Reference proteome</keyword>
<dbReference type="InterPro" id="IPR002241">
    <property type="entry name" value="Glyco_hydro_27"/>
</dbReference>
<dbReference type="WBParaSite" id="ASIM_0000510801-mRNA-1">
    <property type="protein sequence ID" value="ASIM_0000510801-mRNA-1"/>
    <property type="gene ID" value="ASIM_0000510801"/>
</dbReference>
<reference evidence="6" key="1">
    <citation type="submission" date="2017-02" db="UniProtKB">
        <authorList>
            <consortium name="WormBaseParasite"/>
        </authorList>
    </citation>
    <scope>IDENTIFICATION</scope>
</reference>
<accession>A0A0M3JBY0</accession>
<dbReference type="InterPro" id="IPR017853">
    <property type="entry name" value="GH"/>
</dbReference>
<evidence type="ECO:0000313" key="4">
    <source>
        <dbReference type="EMBL" id="VDK24716.1"/>
    </source>
</evidence>
<dbReference type="OrthoDB" id="5795902at2759"/>
<dbReference type="AlphaFoldDB" id="A0A0M3JBY0"/>
<protein>
    <submittedName>
        <fullName evidence="6">Alpha-galactosidase</fullName>
    </submittedName>
</protein>
<dbReference type="SUPFAM" id="SSF51445">
    <property type="entry name" value="(Trans)glycosidases"/>
    <property type="match status" value="1"/>
</dbReference>
<dbReference type="GO" id="GO:0016139">
    <property type="term" value="P:glycoside catabolic process"/>
    <property type="evidence" value="ECO:0007669"/>
    <property type="project" value="TreeGrafter"/>
</dbReference>
<keyword evidence="3" id="KW-0326">Glycosidase</keyword>
<dbReference type="GO" id="GO:0005737">
    <property type="term" value="C:cytoplasm"/>
    <property type="evidence" value="ECO:0007669"/>
    <property type="project" value="TreeGrafter"/>
</dbReference>
<comment type="similarity">
    <text evidence="1">Belongs to the glycosyl hydrolase 27 family.</text>
</comment>